<dbReference type="Proteomes" id="UP000637239">
    <property type="component" value="Chromosome 2"/>
</dbReference>
<evidence type="ECO:0000313" key="3">
    <source>
        <dbReference type="Proteomes" id="UP000637239"/>
    </source>
</evidence>
<accession>A0A7R7VIG4</accession>
<name>A0A7R7VIG4_ASPCH</name>
<reference evidence="2" key="1">
    <citation type="submission" date="2021-01" db="EMBL/GenBank/DDBJ databases">
        <authorList>
            <consortium name="Aspergillus chevalieri M1 genome sequencing consortium"/>
            <person name="Kazuki M."/>
            <person name="Futagami T."/>
        </authorList>
    </citation>
    <scope>NUCLEOTIDE SEQUENCE</scope>
    <source>
        <strain evidence="2">M1</strain>
    </source>
</reference>
<feature type="transmembrane region" description="Helical" evidence="1">
    <location>
        <begin position="26"/>
        <end position="49"/>
    </location>
</feature>
<dbReference type="AlphaFoldDB" id="A0A7R7VIG4"/>
<organism evidence="2 3">
    <name type="scientific">Aspergillus chevalieri</name>
    <name type="common">Eurotium chevalieri</name>
    <dbReference type="NCBI Taxonomy" id="182096"/>
    <lineage>
        <taxon>Eukaryota</taxon>
        <taxon>Fungi</taxon>
        <taxon>Dikarya</taxon>
        <taxon>Ascomycota</taxon>
        <taxon>Pezizomycotina</taxon>
        <taxon>Eurotiomycetes</taxon>
        <taxon>Eurotiomycetidae</taxon>
        <taxon>Eurotiales</taxon>
        <taxon>Aspergillaceae</taxon>
        <taxon>Aspergillus</taxon>
        <taxon>Aspergillus subgen. Aspergillus</taxon>
    </lineage>
</organism>
<protein>
    <submittedName>
        <fullName evidence="2">Uncharacterized protein</fullName>
    </submittedName>
</protein>
<keyword evidence="1" id="KW-1133">Transmembrane helix</keyword>
<dbReference type="GeneID" id="66979679"/>
<sequence length="101" mass="11330">MVSLRPRIHLTASVATRMRCYSHNGYIFYLLPTQIYSFIFSGPCARMMVEVMQSQHSRVLKSKAEFLKPFGLSAYGEPLTPPFLWVNASPRSLASGASISE</sequence>
<dbReference type="KEGG" id="ache:ACHE_20778S"/>
<keyword evidence="3" id="KW-1185">Reference proteome</keyword>
<reference evidence="2" key="2">
    <citation type="submission" date="2021-02" db="EMBL/GenBank/DDBJ databases">
        <title>Aspergillus chevalieri M1 genome sequence.</title>
        <authorList>
            <person name="Kadooka C."/>
            <person name="Mori K."/>
            <person name="Futagami T."/>
        </authorList>
    </citation>
    <scope>NUCLEOTIDE SEQUENCE</scope>
    <source>
        <strain evidence="2">M1</strain>
    </source>
</reference>
<proteinExistence type="predicted"/>
<keyword evidence="1" id="KW-0812">Transmembrane</keyword>
<evidence type="ECO:0000256" key="1">
    <source>
        <dbReference type="SAM" id="Phobius"/>
    </source>
</evidence>
<evidence type="ECO:0000313" key="2">
    <source>
        <dbReference type="EMBL" id="BCR85320.1"/>
    </source>
</evidence>
<dbReference type="EMBL" id="AP024417">
    <property type="protein sequence ID" value="BCR85320.1"/>
    <property type="molecule type" value="Genomic_DNA"/>
</dbReference>
<keyword evidence="1" id="KW-0472">Membrane</keyword>
<dbReference type="RefSeq" id="XP_043133842.1">
    <property type="nucleotide sequence ID" value="XM_043285118.1"/>
</dbReference>
<gene>
    <name evidence="2" type="ORF">ACHE_20778S</name>
</gene>